<reference evidence="1" key="1">
    <citation type="submission" date="2021-02" db="EMBL/GenBank/DDBJ databases">
        <authorList>
            <person name="Nowell W R."/>
        </authorList>
    </citation>
    <scope>NUCLEOTIDE SEQUENCE</scope>
    <source>
        <strain evidence="1">Ploen Becks lab</strain>
    </source>
</reference>
<protein>
    <submittedName>
        <fullName evidence="1">Uncharacterized protein</fullName>
    </submittedName>
</protein>
<organism evidence="1 2">
    <name type="scientific">Brachionus calyciflorus</name>
    <dbReference type="NCBI Taxonomy" id="104777"/>
    <lineage>
        <taxon>Eukaryota</taxon>
        <taxon>Metazoa</taxon>
        <taxon>Spiralia</taxon>
        <taxon>Gnathifera</taxon>
        <taxon>Rotifera</taxon>
        <taxon>Eurotatoria</taxon>
        <taxon>Monogononta</taxon>
        <taxon>Pseudotrocha</taxon>
        <taxon>Ploima</taxon>
        <taxon>Brachionidae</taxon>
        <taxon>Brachionus</taxon>
    </lineage>
</organism>
<accession>A0A813US63</accession>
<evidence type="ECO:0000313" key="1">
    <source>
        <dbReference type="EMBL" id="CAF0827269.1"/>
    </source>
</evidence>
<keyword evidence="2" id="KW-1185">Reference proteome</keyword>
<sequence length="364" mass="42757">MKKIFLPILFLTLVFLIISYVIIERQKNLFQYYKPDNKYVLFECTNNDICGGWADRLKGLLSTYAISIVTNRQFLIKMTKDCDLKNILIPNKILWDYNQVSNSTSNIILNYGWNFAIQDQLRSSPVILKEFTNESLIIIKAGIMFADVLSENPNYKIQLNQLGYNQSAFKIPFQIRKWYGELFRLNENLQIKYSDLLKKMKPTNNSKLICAQLRMGDPGHVGQSDEDMGIKFWTFINNTFLQSSNNYSIFVTSDRENFKKEAELFFVNNKVFYTDNSSVHVESKSSKCDNLEKVIFDFHLMQNCDIGVISQSGYGILGHWNRPEPFKDLYVYTKEDQTQLKMNYWNRKNLTFLKYNKFGDIFFP</sequence>
<dbReference type="Gene3D" id="3.40.50.11350">
    <property type="match status" value="1"/>
</dbReference>
<gene>
    <name evidence="1" type="ORF">OXX778_LOCUS7783</name>
</gene>
<name>A0A813US63_9BILA</name>
<proteinExistence type="predicted"/>
<dbReference type="EMBL" id="CAJNOC010001020">
    <property type="protein sequence ID" value="CAF0827269.1"/>
    <property type="molecule type" value="Genomic_DNA"/>
</dbReference>
<dbReference type="Proteomes" id="UP000663879">
    <property type="component" value="Unassembled WGS sequence"/>
</dbReference>
<comment type="caution">
    <text evidence="1">The sequence shown here is derived from an EMBL/GenBank/DDBJ whole genome shotgun (WGS) entry which is preliminary data.</text>
</comment>
<dbReference type="OrthoDB" id="428346at2759"/>
<evidence type="ECO:0000313" key="2">
    <source>
        <dbReference type="Proteomes" id="UP000663879"/>
    </source>
</evidence>
<dbReference type="AlphaFoldDB" id="A0A813US63"/>